<reference evidence="1 2" key="1">
    <citation type="submission" date="2020-04" db="EMBL/GenBank/DDBJ databases">
        <authorList>
            <person name="Alioto T."/>
            <person name="Alioto T."/>
            <person name="Gomez Garrido J."/>
        </authorList>
    </citation>
    <scope>NUCLEOTIDE SEQUENCE [LARGE SCALE GENOMIC DNA]</scope>
</reference>
<protein>
    <submittedName>
        <fullName evidence="1">Uncharacterized protein</fullName>
    </submittedName>
</protein>
<evidence type="ECO:0000313" key="2">
    <source>
        <dbReference type="Proteomes" id="UP000494165"/>
    </source>
</evidence>
<dbReference type="Proteomes" id="UP000494165">
    <property type="component" value="Unassembled WGS sequence"/>
</dbReference>
<keyword evidence="2" id="KW-1185">Reference proteome</keyword>
<accession>A0A8S1CK73</accession>
<sequence length="176" mass="19743">MLRFLEIDLPQSLKLKDDQLADEEEEQLFEELVPLDTSAEKIGADLRKFSSQFQNAILQCKQNAPAVRKFSTSTSYKNILDQFKAEKVRIEVPAALLQEYSVVPLLPVRLRDAAALRGARAVPAAPTREAALLKCASWLETNEQFVTRPASSRARAGWKREKNVVTASRRVKSSNS</sequence>
<proteinExistence type="predicted"/>
<dbReference type="AlphaFoldDB" id="A0A8S1CK73"/>
<comment type="caution">
    <text evidence="1">The sequence shown here is derived from an EMBL/GenBank/DDBJ whole genome shotgun (WGS) entry which is preliminary data.</text>
</comment>
<organism evidence="1 2">
    <name type="scientific">Cloeon dipterum</name>
    <dbReference type="NCBI Taxonomy" id="197152"/>
    <lineage>
        <taxon>Eukaryota</taxon>
        <taxon>Metazoa</taxon>
        <taxon>Ecdysozoa</taxon>
        <taxon>Arthropoda</taxon>
        <taxon>Hexapoda</taxon>
        <taxon>Insecta</taxon>
        <taxon>Pterygota</taxon>
        <taxon>Palaeoptera</taxon>
        <taxon>Ephemeroptera</taxon>
        <taxon>Pisciforma</taxon>
        <taxon>Baetidae</taxon>
        <taxon>Cloeon</taxon>
    </lineage>
</organism>
<evidence type="ECO:0000313" key="1">
    <source>
        <dbReference type="EMBL" id="CAB3368662.1"/>
    </source>
</evidence>
<name>A0A8S1CK73_9INSE</name>
<gene>
    <name evidence="1" type="ORF">CLODIP_2_CD00816</name>
</gene>
<dbReference type="EMBL" id="CADEPI010000039">
    <property type="protein sequence ID" value="CAB3368662.1"/>
    <property type="molecule type" value="Genomic_DNA"/>
</dbReference>